<evidence type="ECO:0000313" key="2">
    <source>
        <dbReference type="Proteomes" id="UP000243525"/>
    </source>
</evidence>
<organism evidence="1 2">
    <name type="scientific">Mangrovibacterium marinum</name>
    <dbReference type="NCBI Taxonomy" id="1639118"/>
    <lineage>
        <taxon>Bacteria</taxon>
        <taxon>Pseudomonadati</taxon>
        <taxon>Bacteroidota</taxon>
        <taxon>Bacteroidia</taxon>
        <taxon>Marinilabiliales</taxon>
        <taxon>Prolixibacteraceae</taxon>
        <taxon>Mangrovibacterium</taxon>
    </lineage>
</organism>
<proteinExistence type="predicted"/>
<protein>
    <submittedName>
        <fullName evidence="1">Uncharacterized protein</fullName>
    </submittedName>
</protein>
<reference evidence="1 2" key="1">
    <citation type="submission" date="2018-04" db="EMBL/GenBank/DDBJ databases">
        <title>Genomic Encyclopedia of Archaeal and Bacterial Type Strains, Phase II (KMG-II): from individual species to whole genera.</title>
        <authorList>
            <person name="Goeker M."/>
        </authorList>
    </citation>
    <scope>NUCLEOTIDE SEQUENCE [LARGE SCALE GENOMIC DNA]</scope>
    <source>
        <strain evidence="1 2">DSM 28823</strain>
    </source>
</reference>
<dbReference type="RefSeq" id="WP_107822354.1">
    <property type="nucleotide sequence ID" value="NZ_OY782574.1"/>
</dbReference>
<gene>
    <name evidence="1" type="ORF">C8N47_108106</name>
</gene>
<dbReference type="EMBL" id="QAAD01000008">
    <property type="protein sequence ID" value="PTN08549.1"/>
    <property type="molecule type" value="Genomic_DNA"/>
</dbReference>
<dbReference type="AlphaFoldDB" id="A0A2T5C1K5"/>
<sequence>MKYVNPRFVIVLTLTFLLLQSKSGGAQNHRSLICEMDSFFRQTLIVTYGELADEQLYLKFFSDYIEKRGVVRLNIDREELNKINKSLFIDRVYTYFFPKIIFADEFESLPADEIRNSLIFLGKKDNLLTKYGVYLTGEGYIEDLKIRNQSNPFVFELYEYRKLTGIVSYFYCAYFVMNNPGCLKVQSTRDLIAVIFWKFLCDQSEIRFYLTRHESE</sequence>
<accession>A0A2T5C1K5</accession>
<evidence type="ECO:0000313" key="1">
    <source>
        <dbReference type="EMBL" id="PTN08549.1"/>
    </source>
</evidence>
<comment type="caution">
    <text evidence="1">The sequence shown here is derived from an EMBL/GenBank/DDBJ whole genome shotgun (WGS) entry which is preliminary data.</text>
</comment>
<keyword evidence="2" id="KW-1185">Reference proteome</keyword>
<dbReference type="Proteomes" id="UP000243525">
    <property type="component" value="Unassembled WGS sequence"/>
</dbReference>
<name>A0A2T5C1K5_9BACT</name>